<dbReference type="Proteomes" id="UP000596661">
    <property type="component" value="Unassembled WGS sequence"/>
</dbReference>
<dbReference type="EMBL" id="UZAU01000785">
    <property type="status" value="NOT_ANNOTATED_CDS"/>
    <property type="molecule type" value="Genomic_DNA"/>
</dbReference>
<dbReference type="Gramene" id="evm.model.10.91">
    <property type="protein sequence ID" value="cds.evm.model.10.91"/>
    <property type="gene ID" value="evm.TU.10.91"/>
</dbReference>
<dbReference type="EnsemblPlants" id="evm.model.10.91">
    <property type="protein sequence ID" value="cds.evm.model.10.91"/>
    <property type="gene ID" value="evm.TU.10.91"/>
</dbReference>
<name>A0A803QQX2_CANSA</name>
<evidence type="ECO:0000313" key="1">
    <source>
        <dbReference type="EnsemblPlants" id="cds.evm.model.10.91"/>
    </source>
</evidence>
<dbReference type="PROSITE" id="PS51257">
    <property type="entry name" value="PROKAR_LIPOPROTEIN"/>
    <property type="match status" value="1"/>
</dbReference>
<accession>A0A803QQX2</accession>
<protein>
    <submittedName>
        <fullName evidence="1">Uncharacterized protein</fullName>
    </submittedName>
</protein>
<evidence type="ECO:0000313" key="2">
    <source>
        <dbReference type="Proteomes" id="UP000596661"/>
    </source>
</evidence>
<reference evidence="1" key="1">
    <citation type="submission" date="2021-03" db="UniProtKB">
        <authorList>
            <consortium name="EnsemblPlants"/>
        </authorList>
    </citation>
    <scope>IDENTIFICATION</scope>
</reference>
<dbReference type="AlphaFoldDB" id="A0A803QQX2"/>
<proteinExistence type="predicted"/>
<sequence>MAPEAKNPLRPLPSLLLSSSCGIPRKPMPKNPMSPLPSSLLSLIPHAVWPRIAPGEHRRASQSLLSSLSIFKATADPAASSLRPLHRSRPQSLSLSSFCWVSTRRENEFGYCSSVVVQVKGRRERPYRWSRRIQDFFVYISV</sequence>
<keyword evidence="2" id="KW-1185">Reference proteome</keyword>
<organism evidence="1 2">
    <name type="scientific">Cannabis sativa</name>
    <name type="common">Hemp</name>
    <name type="synonym">Marijuana</name>
    <dbReference type="NCBI Taxonomy" id="3483"/>
    <lineage>
        <taxon>Eukaryota</taxon>
        <taxon>Viridiplantae</taxon>
        <taxon>Streptophyta</taxon>
        <taxon>Embryophyta</taxon>
        <taxon>Tracheophyta</taxon>
        <taxon>Spermatophyta</taxon>
        <taxon>Magnoliopsida</taxon>
        <taxon>eudicotyledons</taxon>
        <taxon>Gunneridae</taxon>
        <taxon>Pentapetalae</taxon>
        <taxon>rosids</taxon>
        <taxon>fabids</taxon>
        <taxon>Rosales</taxon>
        <taxon>Cannabaceae</taxon>
        <taxon>Cannabis</taxon>
    </lineage>
</organism>